<dbReference type="AlphaFoldDB" id="A0A917M342"/>
<name>A0A917M342_9SPHI</name>
<dbReference type="PANTHER" id="PTHR47197:SF3">
    <property type="entry name" value="DIHYDRO-HEME D1 DEHYDROGENASE"/>
    <property type="match status" value="1"/>
</dbReference>
<reference evidence="4" key="1">
    <citation type="journal article" date="2014" name="Int. J. Syst. Evol. Microbiol.">
        <title>Complete genome sequence of Corynebacterium casei LMG S-19264T (=DSM 44701T), isolated from a smear-ripened cheese.</title>
        <authorList>
            <consortium name="US DOE Joint Genome Institute (JGI-PGF)"/>
            <person name="Walter F."/>
            <person name="Albersmeier A."/>
            <person name="Kalinowski J."/>
            <person name="Ruckert C."/>
        </authorList>
    </citation>
    <scope>NUCLEOTIDE SEQUENCE</scope>
    <source>
        <strain evidence="4">CGMCC 1.12195</strain>
    </source>
</reference>
<dbReference type="InterPro" id="IPR011048">
    <property type="entry name" value="Haem_d1_sf"/>
</dbReference>
<dbReference type="SUPFAM" id="SSF51004">
    <property type="entry name" value="C-terminal (heme d1) domain of cytochrome cd1-nitrite reductase"/>
    <property type="match status" value="1"/>
</dbReference>
<sequence length="349" mass="37221">MNTQINFSFGALALVSIALNSLTPIDGMAQTLVKTEKIGVNSNVYQPVYNPKDGFVYVSGAAEQGNTGKVYKVDSKTLKTVDSIAVPESAPMGLGISINTQTLYTTNSRSGIVTAIDLATGKQTHIKADADGRAPREIRVDESRDLVYASSVRGGGLWVIDAKTNTFLKFYGDLGGAITGHYVDEQNNIIYATAMRDNEVVVVDGATGNVLKKFAAHGERPTNVHHDAAGNRLFVANQTTENITVLDAETGQLIKAIPTGKGALGVNHDPKRGRIYVANRHGRTVSIIDDQSLEVIKTFDMGALPNTVAIDHATGDVFVTNKQAVSERGENAPEPVPAPYADSISLIKP</sequence>
<evidence type="ECO:0000313" key="4">
    <source>
        <dbReference type="EMBL" id="GGG74729.1"/>
    </source>
</evidence>
<dbReference type="EMBL" id="BMER01000001">
    <property type="protein sequence ID" value="GGG74729.1"/>
    <property type="molecule type" value="Genomic_DNA"/>
</dbReference>
<dbReference type="InterPro" id="IPR048433">
    <property type="entry name" value="YNCE-like_beta-prop"/>
</dbReference>
<dbReference type="PANTHER" id="PTHR47197">
    <property type="entry name" value="PROTEIN NIRF"/>
    <property type="match status" value="1"/>
</dbReference>
<proteinExistence type="predicted"/>
<feature type="domain" description="YNCE-like beta-propeller" evidence="3">
    <location>
        <begin position="181"/>
        <end position="324"/>
    </location>
</feature>
<keyword evidence="5" id="KW-1185">Reference proteome</keyword>
<keyword evidence="1" id="KW-0732">Signal</keyword>
<gene>
    <name evidence="4" type="ORF">GCM10007415_02870</name>
</gene>
<accession>A0A917M342</accession>
<comment type="caution">
    <text evidence="4">The sequence shown here is derived from an EMBL/GenBank/DDBJ whole genome shotgun (WGS) entry which is preliminary data.</text>
</comment>
<reference evidence="4" key="2">
    <citation type="submission" date="2020-09" db="EMBL/GenBank/DDBJ databases">
        <authorList>
            <person name="Sun Q."/>
            <person name="Zhou Y."/>
        </authorList>
    </citation>
    <scope>NUCLEOTIDE SEQUENCE</scope>
    <source>
        <strain evidence="4">CGMCC 1.12195</strain>
    </source>
</reference>
<dbReference type="InterPro" id="IPR051200">
    <property type="entry name" value="Host-pathogen_enzymatic-act"/>
</dbReference>
<dbReference type="Proteomes" id="UP000660862">
    <property type="component" value="Unassembled WGS sequence"/>
</dbReference>
<evidence type="ECO:0000256" key="1">
    <source>
        <dbReference type="ARBA" id="ARBA00022729"/>
    </source>
</evidence>
<dbReference type="Gene3D" id="2.130.10.10">
    <property type="entry name" value="YVTN repeat-like/Quinoprotein amine dehydrogenase"/>
    <property type="match status" value="1"/>
</dbReference>
<dbReference type="Pfam" id="PF21783">
    <property type="entry name" value="YNCE"/>
    <property type="match status" value="1"/>
</dbReference>
<dbReference type="InterPro" id="IPR015943">
    <property type="entry name" value="WD40/YVTN_repeat-like_dom_sf"/>
</dbReference>
<evidence type="ECO:0000256" key="2">
    <source>
        <dbReference type="SAM" id="MobiDB-lite"/>
    </source>
</evidence>
<evidence type="ECO:0000313" key="5">
    <source>
        <dbReference type="Proteomes" id="UP000660862"/>
    </source>
</evidence>
<protein>
    <recommendedName>
        <fullName evidence="3">YNCE-like beta-propeller domain-containing protein</fullName>
    </recommendedName>
</protein>
<feature type="region of interest" description="Disordered" evidence="2">
    <location>
        <begin position="325"/>
        <end position="349"/>
    </location>
</feature>
<dbReference type="RefSeq" id="WP_188504162.1">
    <property type="nucleotide sequence ID" value="NZ_BMER01000001.1"/>
</dbReference>
<evidence type="ECO:0000259" key="3">
    <source>
        <dbReference type="Pfam" id="PF21783"/>
    </source>
</evidence>
<organism evidence="4 5">
    <name type="scientific">Parapedobacter pyrenivorans</name>
    <dbReference type="NCBI Taxonomy" id="1305674"/>
    <lineage>
        <taxon>Bacteria</taxon>
        <taxon>Pseudomonadati</taxon>
        <taxon>Bacteroidota</taxon>
        <taxon>Sphingobacteriia</taxon>
        <taxon>Sphingobacteriales</taxon>
        <taxon>Sphingobacteriaceae</taxon>
        <taxon>Parapedobacter</taxon>
    </lineage>
</organism>